<dbReference type="SUPFAM" id="SSF52540">
    <property type="entry name" value="P-loop containing nucleoside triphosphate hydrolases"/>
    <property type="match status" value="1"/>
</dbReference>
<dbReference type="EMBL" id="NTUS01000026">
    <property type="protein sequence ID" value="PFB08134.1"/>
    <property type="molecule type" value="Genomic_DNA"/>
</dbReference>
<accession>A0A9X6VCL4</accession>
<dbReference type="AlphaFoldDB" id="A0A9X6VCL4"/>
<dbReference type="InterPro" id="IPR027417">
    <property type="entry name" value="P-loop_NTPase"/>
</dbReference>
<evidence type="ECO:0000313" key="1">
    <source>
        <dbReference type="EMBL" id="PFB08134.1"/>
    </source>
</evidence>
<reference evidence="1 2" key="1">
    <citation type="submission" date="2017-09" db="EMBL/GenBank/DDBJ databases">
        <title>Large-scale bioinformatics analysis of Bacillus genomes uncovers conserved roles of natural products in bacterial physiology.</title>
        <authorList>
            <consortium name="Agbiome Team Llc"/>
            <person name="Bleich R.M."/>
            <person name="Kirk G.J."/>
            <person name="Santa Maria K.C."/>
            <person name="Allen S.E."/>
            <person name="Farag S."/>
            <person name="Shank E.A."/>
            <person name="Bowers A."/>
        </authorList>
    </citation>
    <scope>NUCLEOTIDE SEQUENCE [LARGE SCALE GENOMIC DNA]</scope>
    <source>
        <strain evidence="1 2">AFS015413</strain>
    </source>
</reference>
<proteinExistence type="predicted"/>
<dbReference type="RefSeq" id="WP_098368947.1">
    <property type="nucleotide sequence ID" value="NZ_JARSYC010000030.1"/>
</dbReference>
<gene>
    <name evidence="1" type="ORF">CN398_10490</name>
</gene>
<evidence type="ECO:0000313" key="2">
    <source>
        <dbReference type="Proteomes" id="UP000220397"/>
    </source>
</evidence>
<dbReference type="Gene3D" id="3.40.50.300">
    <property type="entry name" value="P-loop containing nucleotide triphosphate hydrolases"/>
    <property type="match status" value="1"/>
</dbReference>
<name>A0A9X6VCL4_BACTU</name>
<comment type="caution">
    <text evidence="1">The sequence shown here is derived from an EMBL/GenBank/DDBJ whole genome shotgun (WGS) entry which is preliminary data.</text>
</comment>
<protein>
    <submittedName>
        <fullName evidence="1">Chromosome partitioning protein ParA</fullName>
    </submittedName>
</protein>
<organism evidence="1 2">
    <name type="scientific">Bacillus thuringiensis</name>
    <dbReference type="NCBI Taxonomy" id="1428"/>
    <lineage>
        <taxon>Bacteria</taxon>
        <taxon>Bacillati</taxon>
        <taxon>Bacillota</taxon>
        <taxon>Bacilli</taxon>
        <taxon>Bacillales</taxon>
        <taxon>Bacillaceae</taxon>
        <taxon>Bacillus</taxon>
        <taxon>Bacillus cereus group</taxon>
    </lineage>
</organism>
<dbReference type="Proteomes" id="UP000220397">
    <property type="component" value="Unassembled WGS sequence"/>
</dbReference>
<sequence length="216" mass="24022">MNYSDIIKELGNMKDKYHTDLGTLNLHKKQFAENESLLESLKGKQEHHAMMKELLERASKEARENGKEILSQTATSSLQMVMGDNLSVDIQLDSARGVPVADVLVKAQYPNEVVETDPAQEDGGGRADIVSLATFASVNLLVGDNNKAGFFLDEPTKYVSKEPSENTAHLIRELVNYTGRQTFLVSHEDTYMPLVSDSVFRMELDENGTTIAEKID</sequence>